<name>A0A061HKI3_BLUGR</name>
<keyword evidence="1" id="KW-0732">Signal</keyword>
<evidence type="ECO:0000256" key="1">
    <source>
        <dbReference type="SAM" id="SignalP"/>
    </source>
</evidence>
<dbReference type="EMBL" id="UIGY01000001">
    <property type="protein sequence ID" value="SUZ07517.1"/>
    <property type="molecule type" value="Genomic_DNA"/>
</dbReference>
<dbReference type="HOGENOM" id="CLU_2497576_0_0_1"/>
<feature type="signal peptide" evidence="1">
    <location>
        <begin position="1"/>
        <end position="23"/>
    </location>
</feature>
<dbReference type="AlphaFoldDB" id="A0A061HKI3"/>
<evidence type="ECO:0000313" key="2">
    <source>
        <dbReference type="EMBL" id="EPQ67266.1"/>
    </source>
</evidence>
<sequence length="86" mass="9943">MKFAIFDISFALALFGLNNEVIALPPKFEKPLHPTNKHQYGGRLEERKFDADRWNFTSGLPKVESNRKHQPDTFENYVIDLEVPPA</sequence>
<evidence type="ECO:0000313" key="4">
    <source>
        <dbReference type="Proteomes" id="UP000053110"/>
    </source>
</evidence>
<dbReference type="EMBL" id="KE373693">
    <property type="protein sequence ID" value="EPQ67266.1"/>
    <property type="molecule type" value="Genomic_DNA"/>
</dbReference>
<gene>
    <name evidence="2" type="ORF">BGT96224_AcSP31429</name>
    <name evidence="3" type="ORF">BGT96224V2_LOCUS877</name>
</gene>
<proteinExistence type="predicted"/>
<accession>A0A061HKI3</accession>
<evidence type="ECO:0000313" key="3">
    <source>
        <dbReference type="EMBL" id="SUZ07517.1"/>
    </source>
</evidence>
<feature type="non-terminal residue" evidence="3">
    <location>
        <position position="86"/>
    </location>
</feature>
<dbReference type="Proteomes" id="UP000053110">
    <property type="component" value="Unassembled WGS sequence"/>
</dbReference>
<feature type="chain" id="PRO_5044538314" evidence="1">
    <location>
        <begin position="24"/>
        <end position="86"/>
    </location>
</feature>
<reference evidence="2" key="2">
    <citation type="submission" date="2013-01" db="EMBL/GenBank/DDBJ databases">
        <title>The wheat powdery mildew genome reveals unique evolution of an obligate biotroph.</title>
        <authorList>
            <person name="Oberhaensli S."/>
            <person name="Wicker T."/>
            <person name="Keller B."/>
        </authorList>
    </citation>
    <scope>NUCLEOTIDE SEQUENCE</scope>
    <source>
        <strain evidence="2">96224</strain>
    </source>
</reference>
<protein>
    <submittedName>
        <fullName evidence="3">BgtAcSP-31429</fullName>
    </submittedName>
</protein>
<reference evidence="3" key="3">
    <citation type="submission" date="2018-07" db="EMBL/GenBank/DDBJ databases">
        <authorList>
            <person name="Quirk P.G."/>
            <person name="Krulwich T.A."/>
        </authorList>
    </citation>
    <scope>NUCLEOTIDE SEQUENCE</scope>
    <source>
        <strain evidence="3">96224</strain>
    </source>
</reference>
<reference evidence="4" key="1">
    <citation type="journal article" date="2013" name="Nat. Genet.">
        <title>The wheat powdery mildew genome shows the unique evolution of an obligate biotroph.</title>
        <authorList>
            <person name="Wicker T."/>
            <person name="Oberhaensli S."/>
            <person name="Parlange F."/>
            <person name="Buchmann J.P."/>
            <person name="Shatalina M."/>
            <person name="Roffler S."/>
            <person name="Ben-David R."/>
            <person name="Dolezel J."/>
            <person name="Simkova H."/>
            <person name="Schulze-Lefert P."/>
            <person name="Spanu P.D."/>
            <person name="Bruggmann R."/>
            <person name="Amselem J."/>
            <person name="Quesneville H."/>
            <person name="Ver Loren van Themaat E."/>
            <person name="Paape T."/>
            <person name="Shimizu K.K."/>
            <person name="Keller B."/>
        </authorList>
    </citation>
    <scope>NUCLEOTIDE SEQUENCE [LARGE SCALE GENOMIC DNA]</scope>
    <source>
        <strain evidence="4">96224</strain>
    </source>
</reference>
<organism evidence="3">
    <name type="scientific">Blumeria graminis f. sp. tritici 96224</name>
    <dbReference type="NCBI Taxonomy" id="1268274"/>
    <lineage>
        <taxon>Eukaryota</taxon>
        <taxon>Fungi</taxon>
        <taxon>Dikarya</taxon>
        <taxon>Ascomycota</taxon>
        <taxon>Pezizomycotina</taxon>
        <taxon>Leotiomycetes</taxon>
        <taxon>Erysiphales</taxon>
        <taxon>Erysiphaceae</taxon>
        <taxon>Blumeria</taxon>
    </lineage>
</organism>